<accession>A0A454XNK3</accession>
<protein>
    <submittedName>
        <fullName evidence="1">MOZART2 family</fullName>
    </submittedName>
</protein>
<gene>
    <name evidence="2" type="ORF">BE221DRAFT_72137</name>
    <name evidence="1" type="ORF">OT_ostta07g01175</name>
</gene>
<evidence type="ECO:0000313" key="2">
    <source>
        <dbReference type="EMBL" id="OUS47513.1"/>
    </source>
</evidence>
<dbReference type="Proteomes" id="UP000009170">
    <property type="component" value="Unassembled WGS sequence"/>
</dbReference>
<dbReference type="OrthoDB" id="498423at2759"/>
<dbReference type="AlphaFoldDB" id="A0A090M914"/>
<accession>A0A090M914</accession>
<reference evidence="2" key="3">
    <citation type="submission" date="2017-04" db="EMBL/GenBank/DDBJ databases">
        <title>Population genomics of picophytoplankton unveils novel chromosome hypervariability.</title>
        <authorList>
            <consortium name="DOE Joint Genome Institute"/>
            <person name="Blanc-Mathieu R."/>
            <person name="Krasovec M."/>
            <person name="Hebrard M."/>
            <person name="Yau S."/>
            <person name="Desgranges E."/>
            <person name="Martin J."/>
            <person name="Schackwitz W."/>
            <person name="Kuo A."/>
            <person name="Salin G."/>
            <person name="Donnadieu C."/>
            <person name="Desdevises Y."/>
            <person name="Sanchez-Ferandin S."/>
            <person name="Moreau H."/>
            <person name="Rivals E."/>
            <person name="Grigoriev I.V."/>
            <person name="Grimsley N."/>
            <person name="Eyre-Walker A."/>
            <person name="Piganeau G."/>
        </authorList>
    </citation>
    <scope>NUCLEOTIDE SEQUENCE [LARGE SCALE GENOMIC DNA]</scope>
    <source>
        <strain evidence="2">RCC 1115</strain>
    </source>
</reference>
<evidence type="ECO:0000313" key="3">
    <source>
        <dbReference type="Proteomes" id="UP000009170"/>
    </source>
</evidence>
<proteinExistence type="predicted"/>
<keyword evidence="3" id="KW-1185">Reference proteome</keyword>
<accession>A0A1Y5IHE3</accession>
<name>A0A090M914_OSTTA</name>
<dbReference type="EMBL" id="CAID01000007">
    <property type="protein sequence ID" value="CEF98624.1"/>
    <property type="molecule type" value="Genomic_DNA"/>
</dbReference>
<dbReference type="EMBL" id="KZ155778">
    <property type="protein sequence ID" value="OUS47513.1"/>
    <property type="molecule type" value="Genomic_DNA"/>
</dbReference>
<sequence length="66" mass="7164">MVVSEALRELASLAGVDVRADVHEAVLELCRRRVVPTATAQVLRSLASKAQDARDAGLRDAVRQPR</sequence>
<reference evidence="1" key="2">
    <citation type="journal article" date="2014" name="BMC Genomics">
        <title>An improved genome of the model marine alga Ostreococcus tauri unfolds by assessing Illumina de novo assemblies.</title>
        <authorList>
            <person name="Blanc-Mathieu R."/>
            <person name="Verhelst B."/>
            <person name="Derelle E."/>
            <person name="Rombauts S."/>
            <person name="Bouget F.Y."/>
            <person name="Carre I."/>
            <person name="Chateau A."/>
            <person name="Eyre-Walker A."/>
            <person name="Grimsley N."/>
            <person name="Moreau H."/>
            <person name="Piegu B."/>
            <person name="Rivals E."/>
            <person name="Schackwitz W."/>
            <person name="Van de Peer Y."/>
            <person name="Piganeau G."/>
        </authorList>
    </citation>
    <scope>NUCLEOTIDE SEQUENCE</scope>
    <source>
        <strain evidence="1">RCC4221</strain>
    </source>
</reference>
<dbReference type="InParanoid" id="A0A090M914"/>
<reference evidence="1 3" key="1">
    <citation type="journal article" date="2006" name="Proc. Natl. Acad. Sci. U.S.A.">
        <title>Genome analysis of the smallest free-living eukaryote Ostreococcus tauri unveils many unique features.</title>
        <authorList>
            <person name="Derelle E."/>
            <person name="Ferraz C."/>
            <person name="Rombauts S."/>
            <person name="Rouze P."/>
            <person name="Worden A.Z."/>
            <person name="Robbens S."/>
            <person name="Partensky F."/>
            <person name="Degroeve S."/>
            <person name="Echeynie S."/>
            <person name="Cooke R."/>
            <person name="Saeys Y."/>
            <person name="Wuyts J."/>
            <person name="Jabbari K."/>
            <person name="Bowler C."/>
            <person name="Panaud O."/>
            <person name="Piegu B."/>
            <person name="Ball S.G."/>
            <person name="Ral J.-P."/>
            <person name="Bouget F.-Y."/>
            <person name="Piganeau G."/>
            <person name="De Baets B."/>
            <person name="Picard A."/>
            <person name="Delseny M."/>
            <person name="Demaille J."/>
            <person name="Van de Peer Y."/>
            <person name="Moreau H."/>
        </authorList>
    </citation>
    <scope>NUCLEOTIDE SEQUENCE [LARGE SCALE GENOMIC DNA]</scope>
    <source>
        <strain evidence="1 3">OTTH0595</strain>
    </source>
</reference>
<organism evidence="1 3">
    <name type="scientific">Ostreococcus tauri</name>
    <name type="common">Marine green alga</name>
    <dbReference type="NCBI Taxonomy" id="70448"/>
    <lineage>
        <taxon>Eukaryota</taxon>
        <taxon>Viridiplantae</taxon>
        <taxon>Chlorophyta</taxon>
        <taxon>Mamiellophyceae</taxon>
        <taxon>Mamiellales</taxon>
        <taxon>Bathycoccaceae</taxon>
        <taxon>Ostreococcus</taxon>
    </lineage>
</organism>
<evidence type="ECO:0000313" key="1">
    <source>
        <dbReference type="EMBL" id="CEF98624.1"/>
    </source>
</evidence>
<dbReference type="Proteomes" id="UP000195557">
    <property type="component" value="Unassembled WGS sequence"/>
</dbReference>